<dbReference type="OrthoDB" id="4246243at2"/>
<proteinExistence type="predicted"/>
<organism evidence="2 3">
    <name type="scientific">Streptomyces sedi</name>
    <dbReference type="NCBI Taxonomy" id="555059"/>
    <lineage>
        <taxon>Bacteria</taxon>
        <taxon>Bacillati</taxon>
        <taxon>Actinomycetota</taxon>
        <taxon>Actinomycetes</taxon>
        <taxon>Kitasatosporales</taxon>
        <taxon>Streptomycetaceae</taxon>
        <taxon>Streptomyces</taxon>
    </lineage>
</organism>
<comment type="caution">
    <text evidence="2">The sequence shown here is derived from an EMBL/GenBank/DDBJ whole genome shotgun (WGS) entry which is preliminary data.</text>
</comment>
<dbReference type="EMBL" id="VDGT01000001">
    <property type="protein sequence ID" value="TNM34286.1"/>
    <property type="molecule type" value="Genomic_DNA"/>
</dbReference>
<evidence type="ECO:0000313" key="3">
    <source>
        <dbReference type="Proteomes" id="UP000311713"/>
    </source>
</evidence>
<dbReference type="RefSeq" id="WP_139640046.1">
    <property type="nucleotide sequence ID" value="NZ_BAAAZS010000014.1"/>
</dbReference>
<evidence type="ECO:0000313" key="2">
    <source>
        <dbReference type="EMBL" id="TNM34286.1"/>
    </source>
</evidence>
<reference evidence="2 3" key="1">
    <citation type="submission" date="2019-06" db="EMBL/GenBank/DDBJ databases">
        <title>Draft genome of Streptomyces sedi sp. JCM16909.</title>
        <authorList>
            <person name="Klykleung N."/>
            <person name="Tanasupawat S."/>
            <person name="Kudo T."/>
            <person name="Yuki M."/>
            <person name="Ohkuma M."/>
        </authorList>
    </citation>
    <scope>NUCLEOTIDE SEQUENCE [LARGE SCALE GENOMIC DNA]</scope>
    <source>
        <strain evidence="2 3">JCM 16909</strain>
    </source>
</reference>
<dbReference type="AlphaFoldDB" id="A0A5C4VFR7"/>
<dbReference type="Proteomes" id="UP000311713">
    <property type="component" value="Unassembled WGS sequence"/>
</dbReference>
<gene>
    <name evidence="2" type="ORF">FH715_00915</name>
</gene>
<feature type="region of interest" description="Disordered" evidence="1">
    <location>
        <begin position="14"/>
        <end position="34"/>
    </location>
</feature>
<protein>
    <submittedName>
        <fullName evidence="2">Uncharacterized protein</fullName>
    </submittedName>
</protein>
<name>A0A5C4VFR7_9ACTN</name>
<sequence length="78" mass="8920">MIFQSHADYLAPHLGLPEGPLPTDPMGRAALPEPEPVEGCAECLRLSHGRDRAKYLRDWSYVTDFNIFLRQHPDHRPI</sequence>
<evidence type="ECO:0000256" key="1">
    <source>
        <dbReference type="SAM" id="MobiDB-lite"/>
    </source>
</evidence>
<accession>A0A5C4VFR7</accession>
<keyword evidence="3" id="KW-1185">Reference proteome</keyword>